<accession>A0A1H0NBN6</accession>
<dbReference type="Pfam" id="PF07992">
    <property type="entry name" value="Pyr_redox_2"/>
    <property type="match status" value="1"/>
</dbReference>
<dbReference type="Proteomes" id="UP000199341">
    <property type="component" value="Unassembled WGS sequence"/>
</dbReference>
<evidence type="ECO:0000313" key="4">
    <source>
        <dbReference type="Proteomes" id="UP000199341"/>
    </source>
</evidence>
<proteinExistence type="predicted"/>
<dbReference type="GO" id="GO:0016491">
    <property type="term" value="F:oxidoreductase activity"/>
    <property type="evidence" value="ECO:0007669"/>
    <property type="project" value="InterPro"/>
</dbReference>
<protein>
    <submittedName>
        <fullName evidence="3">Pyridine nucleotide-disulphide oxidoreductase</fullName>
    </submittedName>
</protein>
<name>A0A1H0NBN6_9ACTN</name>
<evidence type="ECO:0000259" key="2">
    <source>
        <dbReference type="Pfam" id="PF07992"/>
    </source>
</evidence>
<dbReference type="InterPro" id="IPR052541">
    <property type="entry name" value="SQRD"/>
</dbReference>
<feature type="compositionally biased region" description="Basic and acidic residues" evidence="1">
    <location>
        <begin position="190"/>
        <end position="199"/>
    </location>
</feature>
<evidence type="ECO:0000313" key="3">
    <source>
        <dbReference type="EMBL" id="SDO90071.1"/>
    </source>
</evidence>
<dbReference type="Gene3D" id="3.50.50.60">
    <property type="entry name" value="FAD/NAD(P)-binding domain"/>
    <property type="match status" value="1"/>
</dbReference>
<dbReference type="Gene3D" id="3.50.50.100">
    <property type="match status" value="1"/>
</dbReference>
<gene>
    <name evidence="3" type="ORF">SAMN05216259_1148</name>
</gene>
<dbReference type="RefSeq" id="WP_176930514.1">
    <property type="nucleotide sequence ID" value="NZ_FNIE01000014.1"/>
</dbReference>
<dbReference type="AlphaFoldDB" id="A0A1H0NBN6"/>
<feature type="region of interest" description="Disordered" evidence="1">
    <location>
        <begin position="178"/>
        <end position="199"/>
    </location>
</feature>
<sequence length="199" mass="20588">MNAHIVVVGGGGSGILVANRLRCYCGSDGVRITVVDRYDTRDHEAELLTVLGLYGPDTLHAPEHRLLREGIAFLQAEAAAADLDRSEVALADGTTLPFDILVVATGRPHLPGPAGGSSFVTRTAGLADATGTVAVDPRTRACRTHPRVYAIGAGASDTSGAELHAQAERLARSVRGYLAADPPPAHPAAGHRETAGSDT</sequence>
<dbReference type="EMBL" id="FNIE01000014">
    <property type="protein sequence ID" value="SDO90071.1"/>
    <property type="molecule type" value="Genomic_DNA"/>
</dbReference>
<dbReference type="InterPro" id="IPR036188">
    <property type="entry name" value="FAD/NAD-bd_sf"/>
</dbReference>
<dbReference type="STRING" id="310781.SAMN05216259_1148"/>
<dbReference type="PANTHER" id="PTHR43755">
    <property type="match status" value="1"/>
</dbReference>
<dbReference type="SUPFAM" id="SSF51905">
    <property type="entry name" value="FAD/NAD(P)-binding domain"/>
    <property type="match status" value="1"/>
</dbReference>
<feature type="domain" description="FAD/NAD(P)-binding" evidence="2">
    <location>
        <begin position="4"/>
        <end position="155"/>
    </location>
</feature>
<organism evidence="3 4">
    <name type="scientific">Actinacidiphila guanduensis</name>
    <dbReference type="NCBI Taxonomy" id="310781"/>
    <lineage>
        <taxon>Bacteria</taxon>
        <taxon>Bacillati</taxon>
        <taxon>Actinomycetota</taxon>
        <taxon>Actinomycetes</taxon>
        <taxon>Kitasatosporales</taxon>
        <taxon>Streptomycetaceae</taxon>
        <taxon>Actinacidiphila</taxon>
    </lineage>
</organism>
<dbReference type="InterPro" id="IPR023753">
    <property type="entry name" value="FAD/NAD-binding_dom"/>
</dbReference>
<dbReference type="PANTHER" id="PTHR43755:SF1">
    <property type="entry name" value="FAD-DEPENDENT PYRIDINE NUCLEOTIDE-DISULPHIDE OXIDOREDUCTASE"/>
    <property type="match status" value="1"/>
</dbReference>
<evidence type="ECO:0000256" key="1">
    <source>
        <dbReference type="SAM" id="MobiDB-lite"/>
    </source>
</evidence>
<keyword evidence="4" id="KW-1185">Reference proteome</keyword>
<reference evidence="3 4" key="1">
    <citation type="submission" date="2016-10" db="EMBL/GenBank/DDBJ databases">
        <authorList>
            <person name="de Groot N.N."/>
        </authorList>
    </citation>
    <scope>NUCLEOTIDE SEQUENCE [LARGE SCALE GENOMIC DNA]</scope>
    <source>
        <strain evidence="3 4">CGMCC 4.2022</strain>
    </source>
</reference>